<protein>
    <recommendedName>
        <fullName evidence="3">beta-N-acetylhexosaminidase</fullName>
        <ecNumber evidence="3">3.2.1.52</ecNumber>
    </recommendedName>
</protein>
<dbReference type="Pfam" id="PF07691">
    <property type="entry name" value="PA14"/>
    <property type="match status" value="1"/>
</dbReference>
<comment type="similarity">
    <text evidence="2">Belongs to the glycosyl hydrolase 20 family.</text>
</comment>
<comment type="caution">
    <text evidence="8">The sequence shown here is derived from an EMBL/GenBank/DDBJ whole genome shotgun (WGS) entry which is preliminary data.</text>
</comment>
<dbReference type="RefSeq" id="WP_330107797.1">
    <property type="nucleotide sequence ID" value="NZ_JAZDQT010000002.1"/>
</dbReference>
<evidence type="ECO:0000256" key="3">
    <source>
        <dbReference type="ARBA" id="ARBA00012663"/>
    </source>
</evidence>
<dbReference type="Gene3D" id="3.20.20.80">
    <property type="entry name" value="Glycosidases"/>
    <property type="match status" value="1"/>
</dbReference>
<dbReference type="PROSITE" id="PS51820">
    <property type="entry name" value="PA14"/>
    <property type="match status" value="1"/>
</dbReference>
<dbReference type="PRINTS" id="PR00738">
    <property type="entry name" value="GLHYDRLASE20"/>
</dbReference>
<proteinExistence type="inferred from homology"/>
<dbReference type="SMART" id="SM00758">
    <property type="entry name" value="PA14"/>
    <property type="match status" value="1"/>
</dbReference>
<reference evidence="8 9" key="1">
    <citation type="submission" date="2024-01" db="EMBL/GenBank/DDBJ databases">
        <title>Pedobacter sp. nov., isolated from fresh soil.</title>
        <authorList>
            <person name="Le N.T.T."/>
        </authorList>
    </citation>
    <scope>NUCLEOTIDE SEQUENCE [LARGE SCALE GENOMIC DNA]</scope>
    <source>
        <strain evidence="8 9">KR3-3</strain>
    </source>
</reference>
<evidence type="ECO:0000313" key="8">
    <source>
        <dbReference type="EMBL" id="MEE1945440.1"/>
    </source>
</evidence>
<feature type="domain" description="PA14" evidence="7">
    <location>
        <begin position="615"/>
        <end position="751"/>
    </location>
</feature>
<dbReference type="SUPFAM" id="SSF51445">
    <property type="entry name" value="(Trans)glycosidases"/>
    <property type="match status" value="1"/>
</dbReference>
<keyword evidence="9" id="KW-1185">Reference proteome</keyword>
<keyword evidence="4" id="KW-0378">Hydrolase</keyword>
<dbReference type="InterPro" id="IPR037524">
    <property type="entry name" value="PA14/GLEYA"/>
</dbReference>
<dbReference type="Gene3D" id="3.30.379.10">
    <property type="entry name" value="Chitobiase/beta-hexosaminidase domain 2-like"/>
    <property type="match status" value="1"/>
</dbReference>
<dbReference type="PANTHER" id="PTHR22600:SF57">
    <property type="entry name" value="BETA-N-ACETYLHEXOSAMINIDASE"/>
    <property type="match status" value="1"/>
</dbReference>
<evidence type="ECO:0000256" key="6">
    <source>
        <dbReference type="SAM" id="SignalP"/>
    </source>
</evidence>
<dbReference type="InterPro" id="IPR025705">
    <property type="entry name" value="Beta_hexosaminidase_sua/sub"/>
</dbReference>
<dbReference type="InterPro" id="IPR017853">
    <property type="entry name" value="GH"/>
</dbReference>
<accession>A0ABU7I7K5</accession>
<gene>
    <name evidence="8" type="ORF">VRU48_09995</name>
</gene>
<dbReference type="InterPro" id="IPR011658">
    <property type="entry name" value="PA14_dom"/>
</dbReference>
<evidence type="ECO:0000313" key="9">
    <source>
        <dbReference type="Proteomes" id="UP001336835"/>
    </source>
</evidence>
<dbReference type="Pfam" id="PF00728">
    <property type="entry name" value="Glyco_hydro_20"/>
    <property type="match status" value="1"/>
</dbReference>
<dbReference type="Gene3D" id="3.90.182.10">
    <property type="entry name" value="Toxin - Anthrax Protective Antigen,domain 1"/>
    <property type="match status" value="1"/>
</dbReference>
<evidence type="ECO:0000256" key="1">
    <source>
        <dbReference type="ARBA" id="ARBA00001231"/>
    </source>
</evidence>
<evidence type="ECO:0000256" key="2">
    <source>
        <dbReference type="ARBA" id="ARBA00006285"/>
    </source>
</evidence>
<dbReference type="Pfam" id="PF02838">
    <property type="entry name" value="Glyco_hydro_20b"/>
    <property type="match status" value="1"/>
</dbReference>
<evidence type="ECO:0000256" key="4">
    <source>
        <dbReference type="ARBA" id="ARBA00022801"/>
    </source>
</evidence>
<dbReference type="InterPro" id="IPR029018">
    <property type="entry name" value="Hex-like_dom2"/>
</dbReference>
<feature type="chain" id="PRO_5046041245" description="beta-N-acetylhexosaminidase" evidence="6">
    <location>
        <begin position="18"/>
        <end position="754"/>
    </location>
</feature>
<sequence>MKIKFFIALLLCVKLVAAQQSAPYAIIPKPVKITSAPGSFAWSGSTKITIAKGGADLMPALNELKAIAGAIKTKSTQANAIVLHKDATITAEEGYRLTVNQKQIEIRVAGLPGAFWAISSLKQLIGTEAFASSGKTIKVPCVAIEDQPRFAWRGIHLDVSRHFFDLPYLRKMIDRMAYYKFNKFHLHLTDDQGWRIEIKKYPELTAKGAWRTLNNQDSACLELAKTNPDFALPEKHFKTIDGKRMYGGFYTQEEMRALIAYALDRGIEIIPEIDMPGHMMAATQLMPWLTTQGKSGMAKNFSEPLCPCKETTFEFAENVFSEIAALFPSRYIHLGADEVEKESWKHLPECEELMKREGLKSVDELQSYFVRRMEKFFNSKGKKLIGWDEILEGGVSSTATVMYWRSWVKDAPKIAAAKGNRVIMTPSAYCYFDYKQDNGTIKTLYGFNPLAFGLDAKERENVIGVQANIWTEYIPTENRLEYMIFPRMLALAEVGWGTADADWTNFNTRLQTQTKLLDAMHINYRMPDILGFTEKSVFVDSAYLSAQKPFADMLVRYTTDGTVPNQSSKILPDQLLVKTSTHFNVAGFSKSGYRGDIYAIDYEKQAYLKPENVSSLQKGLRFYYYPVFYKNTKAINEKDLAAEKTTKAIEIPVGQTAPSFATRHVGYFYAAETGVYSFALRSDDGSVLKIGNKTLIDNDGMHSSVEKSAQIALEKGYHPFELLFVEGGGGYTLQLQCKTPKGKLEDVNEAMFFH</sequence>
<dbReference type="CDD" id="cd06563">
    <property type="entry name" value="GH20_chitobiase-like"/>
    <property type="match status" value="1"/>
</dbReference>
<keyword evidence="6" id="KW-0732">Signal</keyword>
<dbReference type="EMBL" id="JAZDQT010000002">
    <property type="protein sequence ID" value="MEE1945440.1"/>
    <property type="molecule type" value="Genomic_DNA"/>
</dbReference>
<dbReference type="SUPFAM" id="SSF56988">
    <property type="entry name" value="Anthrax protective antigen"/>
    <property type="match status" value="1"/>
</dbReference>
<evidence type="ECO:0000256" key="5">
    <source>
        <dbReference type="ARBA" id="ARBA00023295"/>
    </source>
</evidence>
<comment type="catalytic activity">
    <reaction evidence="1">
        <text>Hydrolysis of terminal non-reducing N-acetyl-D-hexosamine residues in N-acetyl-beta-D-hexosaminides.</text>
        <dbReference type="EC" id="3.2.1.52"/>
    </reaction>
</comment>
<dbReference type="InterPro" id="IPR015883">
    <property type="entry name" value="Glyco_hydro_20_cat"/>
</dbReference>
<dbReference type="SUPFAM" id="SSF55545">
    <property type="entry name" value="beta-N-acetylhexosaminidase-like domain"/>
    <property type="match status" value="1"/>
</dbReference>
<evidence type="ECO:0000259" key="7">
    <source>
        <dbReference type="PROSITE" id="PS51820"/>
    </source>
</evidence>
<organism evidence="8 9">
    <name type="scientific">Pedobacter albus</name>
    <dbReference type="NCBI Taxonomy" id="3113905"/>
    <lineage>
        <taxon>Bacteria</taxon>
        <taxon>Pseudomonadati</taxon>
        <taxon>Bacteroidota</taxon>
        <taxon>Sphingobacteriia</taxon>
        <taxon>Sphingobacteriales</taxon>
        <taxon>Sphingobacteriaceae</taxon>
        <taxon>Pedobacter</taxon>
    </lineage>
</organism>
<name>A0ABU7I7K5_9SPHI</name>
<dbReference type="PANTHER" id="PTHR22600">
    <property type="entry name" value="BETA-HEXOSAMINIDASE"/>
    <property type="match status" value="1"/>
</dbReference>
<dbReference type="Proteomes" id="UP001336835">
    <property type="component" value="Unassembled WGS sequence"/>
</dbReference>
<dbReference type="InterPro" id="IPR015882">
    <property type="entry name" value="HEX_bac_N"/>
</dbReference>
<keyword evidence="5" id="KW-0326">Glycosidase</keyword>
<feature type="signal peptide" evidence="6">
    <location>
        <begin position="1"/>
        <end position="17"/>
    </location>
</feature>
<dbReference type="EC" id="3.2.1.52" evidence="3"/>